<evidence type="ECO:0000259" key="2">
    <source>
        <dbReference type="Pfam" id="PF13004"/>
    </source>
</evidence>
<dbReference type="InterPro" id="IPR010916">
    <property type="entry name" value="TonB_box_CS"/>
</dbReference>
<dbReference type="AlphaFoldDB" id="A0A9D2L4Q9"/>
<dbReference type="InterPro" id="IPR024361">
    <property type="entry name" value="BACON"/>
</dbReference>
<dbReference type="PROSITE" id="PS51257">
    <property type="entry name" value="PROKAR_LIPOPROTEIN"/>
    <property type="match status" value="1"/>
</dbReference>
<dbReference type="InterPro" id="IPR013783">
    <property type="entry name" value="Ig-like_fold"/>
</dbReference>
<feature type="signal peptide" evidence="1">
    <location>
        <begin position="1"/>
        <end position="22"/>
    </location>
</feature>
<dbReference type="PROSITE" id="PS00430">
    <property type="entry name" value="TONB_DEPENDENT_REC_1"/>
    <property type="match status" value="1"/>
</dbReference>
<feature type="chain" id="PRO_5038823251" evidence="1">
    <location>
        <begin position="23"/>
        <end position="626"/>
    </location>
</feature>
<name>A0A9D2L4Q9_9BACT</name>
<protein>
    <submittedName>
        <fullName evidence="3">BACON domain-containing protein</fullName>
    </submittedName>
</protein>
<keyword evidence="1" id="KW-0732">Signal</keyword>
<dbReference type="EMBL" id="DWYR01000016">
    <property type="protein sequence ID" value="HJA99187.1"/>
    <property type="molecule type" value="Genomic_DNA"/>
</dbReference>
<evidence type="ECO:0000256" key="1">
    <source>
        <dbReference type="SAM" id="SignalP"/>
    </source>
</evidence>
<dbReference type="Gene3D" id="2.60.40.10">
    <property type="entry name" value="Immunoglobulins"/>
    <property type="match status" value="1"/>
</dbReference>
<reference evidence="3" key="1">
    <citation type="journal article" date="2021" name="PeerJ">
        <title>Extensive microbial diversity within the chicken gut microbiome revealed by metagenomics and culture.</title>
        <authorList>
            <person name="Gilroy R."/>
            <person name="Ravi A."/>
            <person name="Getino M."/>
            <person name="Pursley I."/>
            <person name="Horton D.L."/>
            <person name="Alikhan N.F."/>
            <person name="Baker D."/>
            <person name="Gharbi K."/>
            <person name="Hall N."/>
            <person name="Watson M."/>
            <person name="Adriaenssens E.M."/>
            <person name="Foster-Nyarko E."/>
            <person name="Jarju S."/>
            <person name="Secka A."/>
            <person name="Antonio M."/>
            <person name="Oren A."/>
            <person name="Chaudhuri R.R."/>
            <person name="La Ragione R."/>
            <person name="Hildebrand F."/>
            <person name="Pallen M.J."/>
        </authorList>
    </citation>
    <scope>NUCLEOTIDE SEQUENCE</scope>
    <source>
        <strain evidence="3">CHK169-11906</strain>
    </source>
</reference>
<evidence type="ECO:0000313" key="4">
    <source>
        <dbReference type="Proteomes" id="UP000824259"/>
    </source>
</evidence>
<dbReference type="CDD" id="cd14948">
    <property type="entry name" value="BACON"/>
    <property type="match status" value="1"/>
</dbReference>
<reference evidence="3" key="2">
    <citation type="submission" date="2021-04" db="EMBL/GenBank/DDBJ databases">
        <authorList>
            <person name="Gilroy R."/>
        </authorList>
    </citation>
    <scope>NUCLEOTIDE SEQUENCE</scope>
    <source>
        <strain evidence="3">CHK169-11906</strain>
    </source>
</reference>
<dbReference type="Pfam" id="PF13004">
    <property type="entry name" value="BACON"/>
    <property type="match status" value="1"/>
</dbReference>
<gene>
    <name evidence="3" type="ORF">H9779_06280</name>
</gene>
<proteinExistence type="predicted"/>
<sequence>MRKIYFFIACLTLSTLFCSCNNDDNTQTKAQLEITPSSDIVFEAAGGKKTIAVLTDQAAWTVKSNQDWCEVTKNGSDTFIVSAAENETTNPMPQATVTVMAGEGEYASTVQFKVDQKGAEEPPVSDVTFEIKLSEPTASGVDVTVTPSSNEAVYYYDVLSVEVLKEAHSGDLAVYMTNMMKEAVSSFGSVEEAMKKLCTKGESSHSFSRLNSDTDYVAFAAGLNAQGVVNTEIKSVSFRTAALAQGLSFKIEFSNYAYDGVDYKITPSDMEARYYSAIRPAFAYRNMSDEEILNTVAAEDGFMIDFYATTGVSEYTNEHVWATDTEYLVVVFGWENYAPSTGLFKFPFRTSKPTIDPADCQFTVTPSDITSRSLKIKITPSDNTVMYMYDLIADEDYQPYKTDMESYVREYVQQGIAMLDNNRVRGEAGYSYQKMLEPGTTYYVWTACIGETGELESKVHLSDPIQTLPNQLSKATVTATVNKYFNGDDLYAKDPVKYASYQGKAYVSVTFEATDAATWYGMLVEENPRDPTSAISDAEIIEGLVNGNGTFCPTGKLYLCNWDVENTILAVGVGTDDNTGALLRQTHVFTKDGAAPVSEFVDPSMSSLRAQAFVSAKYVASVKNYK</sequence>
<feature type="domain" description="BACON" evidence="2">
    <location>
        <begin position="59"/>
        <end position="116"/>
    </location>
</feature>
<accession>A0A9D2L4Q9</accession>
<dbReference type="Proteomes" id="UP000824259">
    <property type="component" value="Unassembled WGS sequence"/>
</dbReference>
<organism evidence="3 4">
    <name type="scientific">Candidatus Alistipes avicola</name>
    <dbReference type="NCBI Taxonomy" id="2838432"/>
    <lineage>
        <taxon>Bacteria</taxon>
        <taxon>Pseudomonadati</taxon>
        <taxon>Bacteroidota</taxon>
        <taxon>Bacteroidia</taxon>
        <taxon>Bacteroidales</taxon>
        <taxon>Rikenellaceae</taxon>
        <taxon>Alistipes</taxon>
    </lineage>
</organism>
<evidence type="ECO:0000313" key="3">
    <source>
        <dbReference type="EMBL" id="HJA99187.1"/>
    </source>
</evidence>
<comment type="caution">
    <text evidence="3">The sequence shown here is derived from an EMBL/GenBank/DDBJ whole genome shotgun (WGS) entry which is preliminary data.</text>
</comment>